<sequence length="441" mass="49199">MDVPRERVLLVHVTLHGEVDLDDGAEFYDLATDSDADVLELIPVTRSRPDPATFIGSGKVQELAEKVRETTADLVLFDRTLSPIQERNLERALQCRVIDRVGLILDIFARRARTHEGQLQVELAQLTRLRTRLIRGWTHLERQRGGIGLRGPGETQLETDRRLIGDRIQSLRHKLQKVAAHRRTQRRARQRAPLPTVALVGYTNAGKSTLFNALTQRDNYAADRLFATLDPAIGRLQIAGQDAVLLADTVGFMRDLPTDLIAAFRATLEEVNQAQLLLHVVDGSALDRDTQMAAVESVLREIGADHLPVLLVFNKTDQTDEPSGCIFDALGALQAINISARSGAGLDVLLQTILERVGRAILRIELTLNPEEGAWRASLHRVATVLAEDFDEEGKIRMVFDIDDLAWRRLRAQMHAHGCQAPEATSTIPEFIKEGDWYAVE</sequence>
<dbReference type="PIRSF" id="PIRSF006809">
    <property type="entry name" value="GTP-binding_hflX_prd"/>
    <property type="match status" value="1"/>
</dbReference>
<protein>
    <recommendedName>
        <fullName evidence="6">GTPase HflX</fullName>
    </recommendedName>
    <alternativeName>
        <fullName evidence="6">GTP-binding protein HflX</fullName>
    </alternativeName>
</protein>
<dbReference type="CDD" id="cd01878">
    <property type="entry name" value="HflX"/>
    <property type="match status" value="1"/>
</dbReference>
<feature type="binding site" evidence="7">
    <location>
        <begin position="226"/>
        <end position="230"/>
    </location>
    <ligand>
        <name>GTP</name>
        <dbReference type="ChEBI" id="CHEBI:37565"/>
    </ligand>
</feature>
<dbReference type="NCBIfam" id="NF008280">
    <property type="entry name" value="PRK11058.1"/>
    <property type="match status" value="1"/>
</dbReference>
<comment type="function">
    <text evidence="6">GTPase that associates with the 50S ribosomal subunit and may have a role during protein synthesis or ribosome biogenesis.</text>
</comment>
<evidence type="ECO:0000256" key="1">
    <source>
        <dbReference type="ARBA" id="ARBA00022490"/>
    </source>
</evidence>
<keyword evidence="11" id="KW-1185">Reference proteome</keyword>
<dbReference type="InParanoid" id="A0A2I1DJM9"/>
<dbReference type="GO" id="GO:0003924">
    <property type="term" value="F:GTPase activity"/>
    <property type="evidence" value="ECO:0007669"/>
    <property type="project" value="UniProtKB-UniRule"/>
</dbReference>
<dbReference type="Gene3D" id="6.10.250.2860">
    <property type="match status" value="1"/>
</dbReference>
<evidence type="ECO:0000313" key="11">
    <source>
        <dbReference type="Proteomes" id="UP000234329"/>
    </source>
</evidence>
<dbReference type="GO" id="GO:0005525">
    <property type="term" value="F:GTP binding"/>
    <property type="evidence" value="ECO:0007669"/>
    <property type="project" value="UniProtKB-UniRule"/>
</dbReference>
<dbReference type="HAMAP" id="MF_00900">
    <property type="entry name" value="GTPase_HflX"/>
    <property type="match status" value="1"/>
</dbReference>
<dbReference type="Pfam" id="PF01926">
    <property type="entry name" value="MMR_HSR1"/>
    <property type="match status" value="1"/>
</dbReference>
<accession>A0A2I1DJM9</accession>
<dbReference type="InterPro" id="IPR016496">
    <property type="entry name" value="GTPase_HflX"/>
</dbReference>
<feature type="binding site" evidence="8">
    <location>
        <position position="228"/>
    </location>
    <ligand>
        <name>Mg(2+)</name>
        <dbReference type="ChEBI" id="CHEBI:18420"/>
    </ligand>
</feature>
<feature type="binding site" evidence="7">
    <location>
        <begin position="248"/>
        <end position="251"/>
    </location>
    <ligand>
        <name>GTP</name>
        <dbReference type="ChEBI" id="CHEBI:37565"/>
    </ligand>
</feature>
<evidence type="ECO:0000259" key="9">
    <source>
        <dbReference type="PROSITE" id="PS51705"/>
    </source>
</evidence>
<evidence type="ECO:0000256" key="7">
    <source>
        <dbReference type="PIRSR" id="PIRSR006809-1"/>
    </source>
</evidence>
<keyword evidence="4 8" id="KW-0460">Magnesium</keyword>
<dbReference type="FunCoup" id="A0A2I1DJM9">
    <property type="interactions" value="480"/>
</dbReference>
<dbReference type="InterPro" id="IPR042108">
    <property type="entry name" value="GTPase_HflX_N_sf"/>
</dbReference>
<feature type="binding site" evidence="8">
    <location>
        <position position="208"/>
    </location>
    <ligand>
        <name>Mg(2+)</name>
        <dbReference type="ChEBI" id="CHEBI:18420"/>
    </ligand>
</feature>
<feature type="binding site" evidence="7">
    <location>
        <begin position="339"/>
        <end position="341"/>
    </location>
    <ligand>
        <name>GTP</name>
        <dbReference type="ChEBI" id="CHEBI:37565"/>
    </ligand>
</feature>
<name>A0A2I1DJM9_9PROT</name>
<evidence type="ECO:0000256" key="3">
    <source>
        <dbReference type="ARBA" id="ARBA00022741"/>
    </source>
</evidence>
<organism evidence="10 11">
    <name type="scientific">Acidithiobacillus marinus</name>
    <dbReference type="NCBI Taxonomy" id="187490"/>
    <lineage>
        <taxon>Bacteria</taxon>
        <taxon>Pseudomonadati</taxon>
        <taxon>Pseudomonadota</taxon>
        <taxon>Acidithiobacillia</taxon>
        <taxon>Acidithiobacillales</taxon>
        <taxon>Acidithiobacillaceae</taxon>
        <taxon>Acidithiobacillus</taxon>
    </lineage>
</organism>
<dbReference type="OrthoDB" id="9764784at2"/>
<keyword evidence="3 6" id="KW-0547">Nucleotide-binding</keyword>
<feature type="binding site" evidence="7">
    <location>
        <begin position="314"/>
        <end position="317"/>
    </location>
    <ligand>
        <name>GTP</name>
        <dbReference type="ChEBI" id="CHEBI:37565"/>
    </ligand>
</feature>
<feature type="binding site" evidence="7">
    <location>
        <begin position="201"/>
        <end position="208"/>
    </location>
    <ligand>
        <name>GTP</name>
        <dbReference type="ChEBI" id="CHEBI:37565"/>
    </ligand>
</feature>
<feature type="domain" description="Hflx-type G" evidence="9">
    <location>
        <begin position="195"/>
        <end position="361"/>
    </location>
</feature>
<dbReference type="InterPro" id="IPR030394">
    <property type="entry name" value="G_HFLX_dom"/>
</dbReference>
<dbReference type="GO" id="GO:0005737">
    <property type="term" value="C:cytoplasm"/>
    <property type="evidence" value="ECO:0007669"/>
    <property type="project" value="UniProtKB-SubCell"/>
</dbReference>
<dbReference type="InterPro" id="IPR027417">
    <property type="entry name" value="P-loop_NTPase"/>
</dbReference>
<proteinExistence type="inferred from homology"/>
<dbReference type="Pfam" id="PF13167">
    <property type="entry name" value="GTP-bdg_N"/>
    <property type="match status" value="1"/>
</dbReference>
<dbReference type="PANTHER" id="PTHR10229:SF0">
    <property type="entry name" value="GTP-BINDING PROTEIN 6-RELATED"/>
    <property type="match status" value="1"/>
</dbReference>
<dbReference type="InterPro" id="IPR006073">
    <property type="entry name" value="GTP-bd"/>
</dbReference>
<evidence type="ECO:0000313" key="10">
    <source>
        <dbReference type="EMBL" id="PKY10083.1"/>
    </source>
</evidence>
<dbReference type="PRINTS" id="PR00326">
    <property type="entry name" value="GTP1OBG"/>
</dbReference>
<dbReference type="Pfam" id="PF16360">
    <property type="entry name" value="GTP-bdg_M"/>
    <property type="match status" value="1"/>
</dbReference>
<dbReference type="SUPFAM" id="SSF52540">
    <property type="entry name" value="P-loop containing nucleoside triphosphate hydrolases"/>
    <property type="match status" value="1"/>
</dbReference>
<comment type="cofactor">
    <cofactor evidence="8">
        <name>Mg(2+)</name>
        <dbReference type="ChEBI" id="CHEBI:18420"/>
    </cofactor>
</comment>
<comment type="subunit">
    <text evidence="6">Monomer. Associates with the 50S ribosomal subunit.</text>
</comment>
<evidence type="ECO:0000256" key="4">
    <source>
        <dbReference type="ARBA" id="ARBA00022842"/>
    </source>
</evidence>
<evidence type="ECO:0000256" key="5">
    <source>
        <dbReference type="ARBA" id="ARBA00023134"/>
    </source>
</evidence>
<dbReference type="InterPro" id="IPR025121">
    <property type="entry name" value="GTPase_HflX_N"/>
</dbReference>
<comment type="similarity">
    <text evidence="6">Belongs to the TRAFAC class OBG-HflX-like GTPase superfamily. HflX GTPase family.</text>
</comment>
<keyword evidence="5 6" id="KW-0342">GTP-binding</keyword>
<dbReference type="Gene3D" id="3.40.50.300">
    <property type="entry name" value="P-loop containing nucleotide triphosphate hydrolases"/>
    <property type="match status" value="1"/>
</dbReference>
<evidence type="ECO:0000256" key="6">
    <source>
        <dbReference type="HAMAP-Rule" id="MF_00900"/>
    </source>
</evidence>
<keyword evidence="1 6" id="KW-0963">Cytoplasm</keyword>
<keyword evidence="2 8" id="KW-0479">Metal-binding</keyword>
<dbReference type="EMBL" id="MXAV01000044">
    <property type="protein sequence ID" value="PKY10083.1"/>
    <property type="molecule type" value="Genomic_DNA"/>
</dbReference>
<gene>
    <name evidence="6" type="primary">hflX</name>
    <name evidence="10" type="ORF">B1757_11715</name>
</gene>
<comment type="caution">
    <text evidence="10">The sequence shown here is derived from an EMBL/GenBank/DDBJ whole genome shotgun (WGS) entry which is preliminary data.</text>
</comment>
<dbReference type="AlphaFoldDB" id="A0A2I1DJM9"/>
<dbReference type="InterPro" id="IPR032305">
    <property type="entry name" value="GTP-bd_M"/>
</dbReference>
<dbReference type="PANTHER" id="PTHR10229">
    <property type="entry name" value="GTP-BINDING PROTEIN HFLX"/>
    <property type="match status" value="1"/>
</dbReference>
<dbReference type="PROSITE" id="PS51705">
    <property type="entry name" value="G_HFLX"/>
    <property type="match status" value="1"/>
</dbReference>
<dbReference type="Proteomes" id="UP000234329">
    <property type="component" value="Unassembled WGS sequence"/>
</dbReference>
<evidence type="ECO:0000256" key="2">
    <source>
        <dbReference type="ARBA" id="ARBA00022723"/>
    </source>
</evidence>
<dbReference type="NCBIfam" id="TIGR03156">
    <property type="entry name" value="GTP_HflX"/>
    <property type="match status" value="1"/>
</dbReference>
<comment type="subcellular location">
    <subcellularLocation>
        <location evidence="6">Cytoplasm</location>
    </subcellularLocation>
    <text evidence="6">May associate with membranes.</text>
</comment>
<dbReference type="GO" id="GO:0043022">
    <property type="term" value="F:ribosome binding"/>
    <property type="evidence" value="ECO:0007669"/>
    <property type="project" value="TreeGrafter"/>
</dbReference>
<dbReference type="Gene3D" id="3.40.50.11060">
    <property type="entry name" value="GTPase HflX, N-terminal domain"/>
    <property type="match status" value="1"/>
</dbReference>
<evidence type="ECO:0000256" key="8">
    <source>
        <dbReference type="PIRSR" id="PIRSR006809-2"/>
    </source>
</evidence>
<reference evidence="10 11" key="1">
    <citation type="submission" date="2017-03" db="EMBL/GenBank/DDBJ databases">
        <title>Draft genime sequence of the acidophilic sulfur-oxidizing bacterium Acidithiobacillus sp. SH, isolated from seawater.</title>
        <authorList>
            <person name="Sharmin S."/>
            <person name="Tokuhisa M."/>
            <person name="Kanao T."/>
            <person name="Kamimura K."/>
        </authorList>
    </citation>
    <scope>NUCLEOTIDE SEQUENCE [LARGE SCALE GENOMIC DNA]</scope>
    <source>
        <strain evidence="10 11">SH</strain>
    </source>
</reference>
<dbReference type="FunFam" id="3.40.50.11060:FF:000001">
    <property type="entry name" value="GTPase HflX"/>
    <property type="match status" value="1"/>
</dbReference>
<dbReference type="GO" id="GO:0046872">
    <property type="term" value="F:metal ion binding"/>
    <property type="evidence" value="ECO:0007669"/>
    <property type="project" value="UniProtKB-KW"/>
</dbReference>